<dbReference type="InterPro" id="IPR050902">
    <property type="entry name" value="ABC_Transporter_SBP"/>
</dbReference>
<comment type="caution">
    <text evidence="3">The sequence shown here is derived from an EMBL/GenBank/DDBJ whole genome shotgun (WGS) entry which is preliminary data.</text>
</comment>
<dbReference type="PANTHER" id="PTHR30535:SF4">
    <property type="entry name" value="HEMIN-BINDING PERIPLASMIC PROTEIN HMUT"/>
    <property type="match status" value="1"/>
</dbReference>
<dbReference type="EMBL" id="JACEON010000015">
    <property type="protein sequence ID" value="MBA4613080.1"/>
    <property type="molecule type" value="Genomic_DNA"/>
</dbReference>
<dbReference type="RefSeq" id="WP_181761271.1">
    <property type="nucleotide sequence ID" value="NZ_BMCR01000007.1"/>
</dbReference>
<feature type="signal peptide" evidence="1">
    <location>
        <begin position="1"/>
        <end position="30"/>
    </location>
</feature>
<accession>A0A838Y2D0</accession>
<dbReference type="CDD" id="cd01149">
    <property type="entry name" value="HutB"/>
    <property type="match status" value="1"/>
</dbReference>
<reference evidence="3 4" key="1">
    <citation type="submission" date="2020-07" db="EMBL/GenBank/DDBJ databases">
        <authorList>
            <person name="Li M."/>
        </authorList>
    </citation>
    <scope>NUCLEOTIDE SEQUENCE [LARGE SCALE GENOMIC DNA]</scope>
    <source>
        <strain evidence="3 4">DSM 23284</strain>
    </source>
</reference>
<protein>
    <submittedName>
        <fullName evidence="3">ABC transporter substrate-binding protein</fullName>
    </submittedName>
</protein>
<dbReference type="PANTHER" id="PTHR30535">
    <property type="entry name" value="VITAMIN B12-BINDING PROTEIN"/>
    <property type="match status" value="1"/>
</dbReference>
<evidence type="ECO:0000259" key="2">
    <source>
        <dbReference type="PROSITE" id="PS50983"/>
    </source>
</evidence>
<gene>
    <name evidence="3" type="ORF">H1W37_15570</name>
</gene>
<reference evidence="3 4" key="2">
    <citation type="submission" date="2020-08" db="EMBL/GenBank/DDBJ databases">
        <title>Stappia taiwanensis sp. nov., isolated from a coastal thermal spring.</title>
        <authorList>
            <person name="Kampfer P."/>
        </authorList>
    </citation>
    <scope>NUCLEOTIDE SEQUENCE [LARGE SCALE GENOMIC DNA]</scope>
    <source>
        <strain evidence="3 4">DSM 23284</strain>
    </source>
</reference>
<dbReference type="InterPro" id="IPR002491">
    <property type="entry name" value="ABC_transptr_periplasmic_BD"/>
</dbReference>
<keyword evidence="4" id="KW-1185">Reference proteome</keyword>
<name>A0A838Y2D0_9HYPH</name>
<dbReference type="Proteomes" id="UP000559404">
    <property type="component" value="Unassembled WGS sequence"/>
</dbReference>
<evidence type="ECO:0000313" key="4">
    <source>
        <dbReference type="Proteomes" id="UP000559404"/>
    </source>
</evidence>
<dbReference type="Gene3D" id="3.40.50.1980">
    <property type="entry name" value="Nitrogenase molybdenum iron protein domain"/>
    <property type="match status" value="2"/>
</dbReference>
<proteinExistence type="predicted"/>
<dbReference type="PROSITE" id="PS50983">
    <property type="entry name" value="FE_B12_PBP"/>
    <property type="match status" value="1"/>
</dbReference>
<dbReference type="SUPFAM" id="SSF53807">
    <property type="entry name" value="Helical backbone' metal receptor"/>
    <property type="match status" value="1"/>
</dbReference>
<keyword evidence="1" id="KW-0732">Signal</keyword>
<organism evidence="3 4">
    <name type="scientific">Stappia taiwanensis</name>
    <dbReference type="NCBI Taxonomy" id="992267"/>
    <lineage>
        <taxon>Bacteria</taxon>
        <taxon>Pseudomonadati</taxon>
        <taxon>Pseudomonadota</taxon>
        <taxon>Alphaproteobacteria</taxon>
        <taxon>Hyphomicrobiales</taxon>
        <taxon>Stappiaceae</taxon>
        <taxon>Stappia</taxon>
    </lineage>
</organism>
<evidence type="ECO:0000313" key="3">
    <source>
        <dbReference type="EMBL" id="MBA4613080.1"/>
    </source>
</evidence>
<feature type="domain" description="Fe/B12 periplasmic-binding" evidence="2">
    <location>
        <begin position="40"/>
        <end position="295"/>
    </location>
</feature>
<evidence type="ECO:0000256" key="1">
    <source>
        <dbReference type="SAM" id="SignalP"/>
    </source>
</evidence>
<feature type="chain" id="PRO_5032871434" evidence="1">
    <location>
        <begin position="31"/>
        <end position="296"/>
    </location>
</feature>
<sequence length="296" mass="30095">MSILSPALVRIAAPVALALSLALAAGTALAEPAPLKDARRIVAIGGAVTEIVHALGEEGRLVARDTTSSYPPAADALPDVGYMRALSPEGVLSVKPDAILAIEGSGPPEALTVLKGAGVDFVTVPERFDAAGISEKVRLVSAALGVPEKGAELVRRIEAELQAATAEAAARGRDARVLFILSLSGGRILAAGDETAAAGVIRLAGARNAIEGLSGYKQISDEAAMAAAPDVILMISRSGDHQTGEAEVLAHPGIARTPAGVHRRLIRMDGLYLLGFGPRTAAAVGDLSAALTDYGL</sequence>
<dbReference type="Pfam" id="PF01497">
    <property type="entry name" value="Peripla_BP_2"/>
    <property type="match status" value="1"/>
</dbReference>
<dbReference type="AlphaFoldDB" id="A0A838Y2D0"/>